<protein>
    <submittedName>
        <fullName evidence="4">Multiple sugar transport system substrate-binding protein</fullName>
    </submittedName>
</protein>
<evidence type="ECO:0000256" key="1">
    <source>
        <dbReference type="ARBA" id="ARBA00004418"/>
    </source>
</evidence>
<dbReference type="SUPFAM" id="SSF53850">
    <property type="entry name" value="Periplasmic binding protein-like II"/>
    <property type="match status" value="1"/>
</dbReference>
<dbReference type="PANTHER" id="PTHR43649">
    <property type="entry name" value="ARABINOSE-BINDING PROTEIN-RELATED"/>
    <property type="match status" value="1"/>
</dbReference>
<dbReference type="EMBL" id="JACHOU010000008">
    <property type="protein sequence ID" value="MBB6355500.1"/>
    <property type="molecule type" value="Genomic_DNA"/>
</dbReference>
<keyword evidence="4" id="KW-0813">Transport</keyword>
<dbReference type="AlphaFoldDB" id="A0A7X0KLW2"/>
<proteinExistence type="inferred from homology"/>
<evidence type="ECO:0000313" key="4">
    <source>
        <dbReference type="EMBL" id="MBB6355500.1"/>
    </source>
</evidence>
<dbReference type="InterPro" id="IPR006059">
    <property type="entry name" value="SBP"/>
</dbReference>
<dbReference type="GO" id="GO:0042597">
    <property type="term" value="C:periplasmic space"/>
    <property type="evidence" value="ECO:0007669"/>
    <property type="project" value="UniProtKB-SubCell"/>
</dbReference>
<reference evidence="4 5" key="1">
    <citation type="submission" date="2020-08" db="EMBL/GenBank/DDBJ databases">
        <title>Genomic Encyclopedia of Type Strains, Phase IV (KMG-IV): sequencing the most valuable type-strain genomes for metagenomic binning, comparative biology and taxonomic classification.</title>
        <authorList>
            <person name="Goeker M."/>
        </authorList>
    </citation>
    <scope>NUCLEOTIDE SEQUENCE [LARGE SCALE GENOMIC DNA]</scope>
    <source>
        <strain evidence="4 5">DSM 7051</strain>
    </source>
</reference>
<accession>A0A7X0KLW2</accession>
<keyword evidence="3" id="KW-0574">Periplasm</keyword>
<comment type="caution">
    <text evidence="4">The sequence shown here is derived from an EMBL/GenBank/DDBJ whole genome shotgun (WGS) entry which is preliminary data.</text>
</comment>
<comment type="subcellular location">
    <subcellularLocation>
        <location evidence="1">Periplasm</location>
    </subcellularLocation>
</comment>
<name>A0A7X0KLW2_9HYPH</name>
<dbReference type="PROSITE" id="PS51318">
    <property type="entry name" value="TAT"/>
    <property type="match status" value="1"/>
</dbReference>
<dbReference type="Pfam" id="PF01547">
    <property type="entry name" value="SBP_bac_1"/>
    <property type="match status" value="1"/>
</dbReference>
<dbReference type="RefSeq" id="WP_184700004.1">
    <property type="nucleotide sequence ID" value="NZ_BAABEG010000001.1"/>
</dbReference>
<gene>
    <name evidence="4" type="ORF">GGR00_003304</name>
</gene>
<dbReference type="Proteomes" id="UP000536262">
    <property type="component" value="Unassembled WGS sequence"/>
</dbReference>
<dbReference type="PANTHER" id="PTHR43649:SF12">
    <property type="entry name" value="DIACETYLCHITOBIOSE BINDING PROTEIN DASA"/>
    <property type="match status" value="1"/>
</dbReference>
<dbReference type="InterPro" id="IPR006311">
    <property type="entry name" value="TAT_signal"/>
</dbReference>
<organism evidence="4 5">
    <name type="scientific">Aminobacter aganoensis</name>
    <dbReference type="NCBI Taxonomy" id="83264"/>
    <lineage>
        <taxon>Bacteria</taxon>
        <taxon>Pseudomonadati</taxon>
        <taxon>Pseudomonadota</taxon>
        <taxon>Alphaproteobacteria</taxon>
        <taxon>Hyphomicrobiales</taxon>
        <taxon>Phyllobacteriaceae</taxon>
        <taxon>Aminobacter</taxon>
    </lineage>
</organism>
<dbReference type="Gene3D" id="3.40.190.10">
    <property type="entry name" value="Periplasmic binding protein-like II"/>
    <property type="match status" value="1"/>
</dbReference>
<evidence type="ECO:0000256" key="3">
    <source>
        <dbReference type="ARBA" id="ARBA00022764"/>
    </source>
</evidence>
<sequence length="478" mass="51541">MAVQKDLENQGKVSRRTVLAGMAGAALTGAIASRGLVGSASAQGSYKLDLGGYAGPELTSEPVTLRFMRQDFTPDVNALLEAAYAEFKAAYPNISIVEEKVPYGDLQKKLLVYIASGDAPDIMMGRTDFTDAYHAGNVALPVQDYFSADYINDIPANLRAAASSGGNLYSVPWETSVMMLYFNRDLFEKVKMQTPPEVTGLDGGWTDEELVANLVEMNAKLKEAGDNQSWALAAAGQGNGGPGANYSQLESIWIRSQGDPNAAKDSAAYKTLMGISDDGFTVSGHIDTPEAIKGMQFYQSLFAKGLTPLGPVPNQYPGGLAATYFGGLNFTNRFRVPGKEPPFKWGVSLPPKGNIVFNGNGSDAPLVWSKSQHPAEAVALLSYLCNDKNRLAFHKTWGSMPSRTSLREQMSVFATEQPFKMAQALSDASYSVPRSPGYFDYFNAMNPAVKDIALGADPAKVLPDTAAKIDRLLAKYRR</sequence>
<comment type="similarity">
    <text evidence="2">Belongs to the bacterial solute-binding protein 1 family.</text>
</comment>
<dbReference type="InterPro" id="IPR050490">
    <property type="entry name" value="Bact_solute-bd_prot1"/>
</dbReference>
<evidence type="ECO:0000256" key="2">
    <source>
        <dbReference type="ARBA" id="ARBA00008520"/>
    </source>
</evidence>
<evidence type="ECO:0000313" key="5">
    <source>
        <dbReference type="Proteomes" id="UP000536262"/>
    </source>
</evidence>
<keyword evidence="5" id="KW-1185">Reference proteome</keyword>
<keyword evidence="4" id="KW-0762">Sugar transport</keyword>